<keyword evidence="2" id="KW-1185">Reference proteome</keyword>
<comment type="caution">
    <text evidence="1">The sequence shown here is derived from an EMBL/GenBank/DDBJ whole genome shotgun (WGS) entry which is preliminary data.</text>
</comment>
<organism evidence="1 2">
    <name type="scientific">Manihot esculenta</name>
    <name type="common">Cassava</name>
    <name type="synonym">Jatropha manihot</name>
    <dbReference type="NCBI Taxonomy" id="3983"/>
    <lineage>
        <taxon>Eukaryota</taxon>
        <taxon>Viridiplantae</taxon>
        <taxon>Streptophyta</taxon>
        <taxon>Embryophyta</taxon>
        <taxon>Tracheophyta</taxon>
        <taxon>Spermatophyta</taxon>
        <taxon>Magnoliopsida</taxon>
        <taxon>eudicotyledons</taxon>
        <taxon>Gunneridae</taxon>
        <taxon>Pentapetalae</taxon>
        <taxon>rosids</taxon>
        <taxon>fabids</taxon>
        <taxon>Malpighiales</taxon>
        <taxon>Euphorbiaceae</taxon>
        <taxon>Crotonoideae</taxon>
        <taxon>Manihoteae</taxon>
        <taxon>Manihot</taxon>
    </lineage>
</organism>
<evidence type="ECO:0000313" key="2">
    <source>
        <dbReference type="Proteomes" id="UP000091857"/>
    </source>
</evidence>
<dbReference type="EMBL" id="MU251181">
    <property type="protein sequence ID" value="KAG8612185.1"/>
    <property type="molecule type" value="Genomic_DNA"/>
</dbReference>
<name>A0ACB7FVR0_MANES</name>
<evidence type="ECO:0000313" key="1">
    <source>
        <dbReference type="EMBL" id="KAG8612185.1"/>
    </source>
</evidence>
<accession>A0ACB7FVR0</accession>
<dbReference type="Proteomes" id="UP000091857">
    <property type="component" value="Unassembled WGS sequence"/>
</dbReference>
<sequence>MVFKGGLFLVSLEIAPAGALEIAPAGALAKCTSRCNFQQICK</sequence>
<protein>
    <submittedName>
        <fullName evidence="1">Uncharacterized protein</fullName>
    </submittedName>
</protein>
<reference evidence="2" key="1">
    <citation type="journal article" date="2016" name="Nat. Biotechnol.">
        <title>Sequencing wild and cultivated cassava and related species reveals extensive interspecific hybridization and genetic diversity.</title>
        <authorList>
            <person name="Bredeson J.V."/>
            <person name="Lyons J.B."/>
            <person name="Prochnik S.E."/>
            <person name="Wu G.A."/>
            <person name="Ha C.M."/>
            <person name="Edsinger-Gonzales E."/>
            <person name="Grimwood J."/>
            <person name="Schmutz J."/>
            <person name="Rabbi I.Y."/>
            <person name="Egesi C."/>
            <person name="Nauluvula P."/>
            <person name="Lebot V."/>
            <person name="Ndunguru J."/>
            <person name="Mkamilo G."/>
            <person name="Bart R.S."/>
            <person name="Setter T.L."/>
            <person name="Gleadow R.M."/>
            <person name="Kulakow P."/>
            <person name="Ferguson M.E."/>
            <person name="Rounsley S."/>
            <person name="Rokhsar D.S."/>
        </authorList>
    </citation>
    <scope>NUCLEOTIDE SEQUENCE [LARGE SCALE GENOMIC DNA]</scope>
    <source>
        <strain evidence="2">cv. AM560-2</strain>
    </source>
</reference>
<gene>
    <name evidence="1" type="ORF">MANES_S095209v8</name>
</gene>
<proteinExistence type="predicted"/>